<keyword evidence="2" id="KW-0326">Glycosidase</keyword>
<dbReference type="AlphaFoldDB" id="A0A1H9TJF4"/>
<evidence type="ECO:0000313" key="6">
    <source>
        <dbReference type="EMBL" id="SER97236.1"/>
    </source>
</evidence>
<dbReference type="STRING" id="390241.SAMN04488023_12328"/>
<keyword evidence="1" id="KW-0378">Hydrolase</keyword>
<reference evidence="6 7" key="1">
    <citation type="submission" date="2016-10" db="EMBL/GenBank/DDBJ databases">
        <authorList>
            <person name="de Groot N.N."/>
        </authorList>
    </citation>
    <scope>NUCLEOTIDE SEQUENCE [LARGE SCALE GENOMIC DNA]</scope>
    <source>
        <strain evidence="6 7">DSM 18610</strain>
    </source>
</reference>
<gene>
    <name evidence="6" type="ORF">SAMN04488023_12328</name>
</gene>
<dbReference type="InterPro" id="IPR008979">
    <property type="entry name" value="Galactose-bd-like_sf"/>
</dbReference>
<dbReference type="OrthoDB" id="703126at2"/>
<keyword evidence="7" id="KW-1185">Reference proteome</keyword>
<feature type="domain" description="Beta-galactosidase 1-like first all-beta" evidence="4">
    <location>
        <begin position="46"/>
        <end position="153"/>
    </location>
</feature>
<feature type="signal peptide" evidence="3">
    <location>
        <begin position="1"/>
        <end position="20"/>
    </location>
</feature>
<dbReference type="InterPro" id="IPR001944">
    <property type="entry name" value="Glycoside_Hdrlase_35"/>
</dbReference>
<evidence type="ECO:0000256" key="2">
    <source>
        <dbReference type="ARBA" id="ARBA00023295"/>
    </source>
</evidence>
<organism evidence="6 7">
    <name type="scientific">Pedobacter rhizosphaerae</name>
    <dbReference type="NCBI Taxonomy" id="390241"/>
    <lineage>
        <taxon>Bacteria</taxon>
        <taxon>Pseudomonadati</taxon>
        <taxon>Bacteroidota</taxon>
        <taxon>Sphingobacteriia</taxon>
        <taxon>Sphingobacteriales</taxon>
        <taxon>Sphingobacteriaceae</taxon>
        <taxon>Pedobacter</taxon>
    </lineage>
</organism>
<evidence type="ECO:0000256" key="1">
    <source>
        <dbReference type="ARBA" id="ARBA00022801"/>
    </source>
</evidence>
<dbReference type="Pfam" id="PF21467">
    <property type="entry name" value="BetaGal_gal-bd"/>
    <property type="match status" value="1"/>
</dbReference>
<name>A0A1H9TJF4_9SPHI</name>
<dbReference type="Gene3D" id="2.60.120.260">
    <property type="entry name" value="Galactose-binding domain-like"/>
    <property type="match status" value="1"/>
</dbReference>
<feature type="chain" id="PRO_5011795239" evidence="3">
    <location>
        <begin position="21"/>
        <end position="256"/>
    </location>
</feature>
<proteinExistence type="predicted"/>
<dbReference type="RefSeq" id="WP_090886390.1">
    <property type="nucleotide sequence ID" value="NZ_FOGG01000023.1"/>
</dbReference>
<dbReference type="InterPro" id="IPR048912">
    <property type="entry name" value="BetaGal1-like_ABD1"/>
</dbReference>
<dbReference type="Pfam" id="PF21317">
    <property type="entry name" value="BetaGal_ABD_1"/>
    <property type="match status" value="1"/>
</dbReference>
<dbReference type="SUPFAM" id="SSF49785">
    <property type="entry name" value="Galactose-binding domain-like"/>
    <property type="match status" value="1"/>
</dbReference>
<dbReference type="Proteomes" id="UP000199572">
    <property type="component" value="Unassembled WGS sequence"/>
</dbReference>
<dbReference type="PANTHER" id="PTHR23421">
    <property type="entry name" value="BETA-GALACTOSIDASE RELATED"/>
    <property type="match status" value="1"/>
</dbReference>
<keyword evidence="3" id="KW-0732">Signal</keyword>
<evidence type="ECO:0000256" key="3">
    <source>
        <dbReference type="SAM" id="SignalP"/>
    </source>
</evidence>
<accession>A0A1H9TJF4</accession>
<evidence type="ECO:0000259" key="4">
    <source>
        <dbReference type="Pfam" id="PF21317"/>
    </source>
</evidence>
<dbReference type="InterPro" id="IPR048913">
    <property type="entry name" value="BetaGal_gal-bd"/>
</dbReference>
<dbReference type="GO" id="GO:0004553">
    <property type="term" value="F:hydrolase activity, hydrolyzing O-glycosyl compounds"/>
    <property type="evidence" value="ECO:0007669"/>
    <property type="project" value="InterPro"/>
</dbReference>
<dbReference type="EMBL" id="FOGG01000023">
    <property type="protein sequence ID" value="SER97236.1"/>
    <property type="molecule type" value="Genomic_DNA"/>
</dbReference>
<feature type="domain" description="Beta-galactosidase galactose-binding" evidence="5">
    <location>
        <begin position="174"/>
        <end position="232"/>
    </location>
</feature>
<protein>
    <submittedName>
        <fullName evidence="6">Beta-galactosidase</fullName>
    </submittedName>
</protein>
<evidence type="ECO:0000313" key="7">
    <source>
        <dbReference type="Proteomes" id="UP000199572"/>
    </source>
</evidence>
<evidence type="ECO:0000259" key="5">
    <source>
        <dbReference type="Pfam" id="PF21467"/>
    </source>
</evidence>
<dbReference type="GO" id="GO:0005975">
    <property type="term" value="P:carbohydrate metabolic process"/>
    <property type="evidence" value="ECO:0007669"/>
    <property type="project" value="InterPro"/>
</dbReference>
<sequence>MKKITYIILFLAFLSSKGFAQEIQFDKQASVDQGYLKSQESANLLPMNELNVETGYALYLAEINLSVENPMLSLENVRDYAVVFLDDKLQGTLADQHKQLALKAGPGKHKLQIYVENIGRITYGPEILDNSRGLFGSITLGKDEIEDWMITPIKIKNLEVSKLIFEQRKSSSLPCFFKAEVNLSQPSAYYLDISGWGMGEVWVNGTYVGAYWEEEKQQSIQIPSEALKAGQNEIVVFELKNLEQKNMKLSKQAVFR</sequence>